<evidence type="ECO:0000313" key="2">
    <source>
        <dbReference type="Proteomes" id="UP000006732"/>
    </source>
</evidence>
<protein>
    <submittedName>
        <fullName evidence="1">Uncharacterized protein</fullName>
    </submittedName>
</protein>
<evidence type="ECO:0000313" key="1">
    <source>
        <dbReference type="EMBL" id="ABL00893.1"/>
    </source>
</evidence>
<sequence>MEDRQIWRRAKEAAEANYDRLSPATRARLDCLLELIMGLKEELFQLSSAAGSAHICRECGGRCCLNGKYHVSVLDLVAYRSAGVAPVMPDFDKAPLCPYGGAEGCLMPPRFRSLTCLIFNCELVDDRMEPCSRDRFNVCERELRGAVAMADDLLACRAGRALMLSCDG</sequence>
<dbReference type="RefSeq" id="WP_011737110.1">
    <property type="nucleotide sequence ID" value="NC_008609.1"/>
</dbReference>
<dbReference type="AlphaFoldDB" id="A1AU72"/>
<keyword evidence="2" id="KW-1185">Reference proteome</keyword>
<organism evidence="1 2">
    <name type="scientific">Pelobacter propionicus (strain DSM 2379 / NBRC 103807 / OttBd1)</name>
    <dbReference type="NCBI Taxonomy" id="338966"/>
    <lineage>
        <taxon>Bacteria</taxon>
        <taxon>Pseudomonadati</taxon>
        <taxon>Thermodesulfobacteriota</taxon>
        <taxon>Desulfuromonadia</taxon>
        <taxon>Desulfuromonadales</taxon>
        <taxon>Desulfuromonadaceae</taxon>
        <taxon>Pelobacter</taxon>
    </lineage>
</organism>
<accession>A1AU72</accession>
<dbReference type="eggNOG" id="ENOG5034AST">
    <property type="taxonomic scope" value="Bacteria"/>
</dbReference>
<dbReference type="OrthoDB" id="5387363at2"/>
<reference evidence="1 2" key="1">
    <citation type="submission" date="2006-10" db="EMBL/GenBank/DDBJ databases">
        <title>Complete sequence of chromosome of Pelobacter propionicus DSM 2379.</title>
        <authorList>
            <consortium name="US DOE Joint Genome Institute"/>
            <person name="Copeland A."/>
            <person name="Lucas S."/>
            <person name="Lapidus A."/>
            <person name="Barry K."/>
            <person name="Detter J.C."/>
            <person name="Glavina del Rio T."/>
            <person name="Hammon N."/>
            <person name="Israni S."/>
            <person name="Dalin E."/>
            <person name="Tice H."/>
            <person name="Pitluck S."/>
            <person name="Saunders E."/>
            <person name="Brettin T."/>
            <person name="Bruce D."/>
            <person name="Han C."/>
            <person name="Tapia R."/>
            <person name="Schmutz J."/>
            <person name="Larimer F."/>
            <person name="Land M."/>
            <person name="Hauser L."/>
            <person name="Kyrpides N."/>
            <person name="Kim E."/>
            <person name="Lovley D."/>
            <person name="Richardson P."/>
        </authorList>
    </citation>
    <scope>NUCLEOTIDE SEQUENCE [LARGE SCALE GENOMIC DNA]</scope>
    <source>
        <strain evidence="2">DSM 2379 / NBRC 103807 / OttBd1</strain>
    </source>
</reference>
<dbReference type="Proteomes" id="UP000006732">
    <property type="component" value="Chromosome"/>
</dbReference>
<gene>
    <name evidence="1" type="ordered locus">Ppro_3300</name>
</gene>
<dbReference type="KEGG" id="ppd:Ppro_3300"/>
<proteinExistence type="predicted"/>
<dbReference type="HOGENOM" id="CLU_1592210_0_0_7"/>
<dbReference type="EMBL" id="CP000482">
    <property type="protein sequence ID" value="ABL00893.1"/>
    <property type="molecule type" value="Genomic_DNA"/>
</dbReference>
<name>A1AU72_PELPD</name>